<dbReference type="Proteomes" id="UP001329151">
    <property type="component" value="Chromosome"/>
</dbReference>
<dbReference type="KEGG" id="lto:RGQ30_16370"/>
<organism evidence="1 2">
    <name type="scientific">Limnobacter thiooxidans</name>
    <dbReference type="NCBI Taxonomy" id="131080"/>
    <lineage>
        <taxon>Bacteria</taxon>
        <taxon>Pseudomonadati</taxon>
        <taxon>Pseudomonadota</taxon>
        <taxon>Betaproteobacteria</taxon>
        <taxon>Burkholderiales</taxon>
        <taxon>Burkholderiaceae</taxon>
        <taxon>Limnobacter</taxon>
    </lineage>
</organism>
<evidence type="ECO:0000313" key="1">
    <source>
        <dbReference type="EMBL" id="BET26136.1"/>
    </source>
</evidence>
<reference evidence="1 2" key="1">
    <citation type="submission" date="2023-10" db="EMBL/GenBank/DDBJ databases">
        <title>Complete Genome Sequence of Limnobacter thiooxidans CS-K2T, Isolated from freshwater lake sediments in Bavaria, Germany.</title>
        <authorList>
            <person name="Naruki M."/>
            <person name="Watanabe A."/>
            <person name="Warashina T."/>
            <person name="Morita T."/>
            <person name="Arakawa K."/>
        </authorList>
    </citation>
    <scope>NUCLEOTIDE SEQUENCE [LARGE SCALE GENOMIC DNA]</scope>
    <source>
        <strain evidence="1 2">CS-K2</strain>
    </source>
</reference>
<sequence length="77" mass="8519">MFSGLMTRFTLLGLRGVDKTLCATAGALSKIEFHKRTAAMENLLFSDLNTEEERRSCDVTSSKVDGEWLARKGLPPV</sequence>
<dbReference type="EMBL" id="AP028947">
    <property type="protein sequence ID" value="BET26136.1"/>
    <property type="molecule type" value="Genomic_DNA"/>
</dbReference>
<evidence type="ECO:0000313" key="2">
    <source>
        <dbReference type="Proteomes" id="UP001329151"/>
    </source>
</evidence>
<protein>
    <submittedName>
        <fullName evidence="1">Uncharacterized protein</fullName>
    </submittedName>
</protein>
<name>A0AA86JFP9_9BURK</name>
<accession>A0AA86JFP9</accession>
<dbReference type="AlphaFoldDB" id="A0AA86JFP9"/>
<gene>
    <name evidence="1" type="ORF">RGQ30_16370</name>
</gene>
<proteinExistence type="predicted"/>
<keyword evidence="2" id="KW-1185">Reference proteome</keyword>